<dbReference type="SUPFAM" id="SSF47413">
    <property type="entry name" value="lambda repressor-like DNA-binding domains"/>
    <property type="match status" value="1"/>
</dbReference>
<dbReference type="RefSeq" id="WP_171106560.1">
    <property type="nucleotide sequence ID" value="NZ_BMPT01000020.1"/>
</dbReference>
<dbReference type="InterPro" id="IPR001387">
    <property type="entry name" value="Cro/C1-type_HTH"/>
</dbReference>
<feature type="region of interest" description="Disordered" evidence="1">
    <location>
        <begin position="270"/>
        <end position="308"/>
    </location>
</feature>
<keyword evidence="4" id="KW-1185">Reference proteome</keyword>
<evidence type="ECO:0000313" key="4">
    <source>
        <dbReference type="Proteomes" id="UP000655589"/>
    </source>
</evidence>
<evidence type="ECO:0000313" key="3">
    <source>
        <dbReference type="EMBL" id="GGM39413.1"/>
    </source>
</evidence>
<dbReference type="AlphaFoldDB" id="A0A8H9L781"/>
<name>A0A8H9L781_9MICO</name>
<dbReference type="CDD" id="cd00093">
    <property type="entry name" value="HTH_XRE"/>
    <property type="match status" value="1"/>
</dbReference>
<dbReference type="EMBL" id="BMPT01000020">
    <property type="protein sequence ID" value="GGM39413.1"/>
    <property type="molecule type" value="Genomic_DNA"/>
</dbReference>
<feature type="compositionally biased region" description="Gly residues" evidence="1">
    <location>
        <begin position="273"/>
        <end position="282"/>
    </location>
</feature>
<dbReference type="PANTHER" id="PTHR35010:SF2">
    <property type="entry name" value="BLL4672 PROTEIN"/>
    <property type="match status" value="1"/>
</dbReference>
<dbReference type="SMART" id="SM00530">
    <property type="entry name" value="HTH_XRE"/>
    <property type="match status" value="1"/>
</dbReference>
<dbReference type="Pfam" id="PF17765">
    <property type="entry name" value="MLTR_LBD"/>
    <property type="match status" value="1"/>
</dbReference>
<evidence type="ECO:0000259" key="2">
    <source>
        <dbReference type="PROSITE" id="PS50943"/>
    </source>
</evidence>
<protein>
    <submittedName>
        <fullName evidence="3">Transcriptional regulator</fullName>
    </submittedName>
</protein>
<sequence>MAENQLGEYLRARRELVRPQDVGLPASGVRRVPGLRREEVALLAGISSDYYLRLEQGRDRNPSVQVVESLARVLQLDEPATQHLMQLAAPAPRRRGQRPRREVVPPGTLRLLDRIGTPGYVEGRYFDVLAANPLATALSPNLAPGHNRLRDLFLDPAEQALNAEWPAVAPMIVARFREAVGTDTDDERVERLVGELSLASDRFRTLWARHDVNLGSPHTTRMRHPQVGELELDMEKLSVVGTDRMMLVLLHADAGSPAGERLALLASLAASGSGSGSVGEPGDGAVAAVQAGPRADRARRPGPGDTRP</sequence>
<dbReference type="InterPro" id="IPR010982">
    <property type="entry name" value="Lambda_DNA-bd_dom_sf"/>
</dbReference>
<dbReference type="Pfam" id="PF13560">
    <property type="entry name" value="HTH_31"/>
    <property type="match status" value="1"/>
</dbReference>
<accession>A0A8H9L781</accession>
<organism evidence="3 4">
    <name type="scientific">Promicromonospora citrea</name>
    <dbReference type="NCBI Taxonomy" id="43677"/>
    <lineage>
        <taxon>Bacteria</taxon>
        <taxon>Bacillati</taxon>
        <taxon>Actinomycetota</taxon>
        <taxon>Actinomycetes</taxon>
        <taxon>Micrococcales</taxon>
        <taxon>Promicromonosporaceae</taxon>
        <taxon>Promicromonospora</taxon>
    </lineage>
</organism>
<reference evidence="3" key="2">
    <citation type="submission" date="2020-09" db="EMBL/GenBank/DDBJ databases">
        <authorList>
            <person name="Sun Q."/>
            <person name="Ohkuma M."/>
        </authorList>
    </citation>
    <scope>NUCLEOTIDE SEQUENCE</scope>
    <source>
        <strain evidence="3">JCM 3051</strain>
    </source>
</reference>
<dbReference type="Gene3D" id="1.10.260.40">
    <property type="entry name" value="lambda repressor-like DNA-binding domains"/>
    <property type="match status" value="1"/>
</dbReference>
<evidence type="ECO:0000256" key="1">
    <source>
        <dbReference type="SAM" id="MobiDB-lite"/>
    </source>
</evidence>
<dbReference type="GO" id="GO:0003677">
    <property type="term" value="F:DNA binding"/>
    <property type="evidence" value="ECO:0007669"/>
    <property type="project" value="InterPro"/>
</dbReference>
<comment type="caution">
    <text evidence="3">The sequence shown here is derived from an EMBL/GenBank/DDBJ whole genome shotgun (WGS) entry which is preliminary data.</text>
</comment>
<reference evidence="3" key="1">
    <citation type="journal article" date="2014" name="Int. J. Syst. Evol. Microbiol.">
        <title>Complete genome sequence of Corynebacterium casei LMG S-19264T (=DSM 44701T), isolated from a smear-ripened cheese.</title>
        <authorList>
            <consortium name="US DOE Joint Genome Institute (JGI-PGF)"/>
            <person name="Walter F."/>
            <person name="Albersmeier A."/>
            <person name="Kalinowski J."/>
            <person name="Ruckert C."/>
        </authorList>
    </citation>
    <scope>NUCLEOTIDE SEQUENCE</scope>
    <source>
        <strain evidence="3">JCM 3051</strain>
    </source>
</reference>
<dbReference type="InterPro" id="IPR041413">
    <property type="entry name" value="MLTR_LBD"/>
</dbReference>
<feature type="domain" description="HTH cro/C1-type" evidence="2">
    <location>
        <begin position="34"/>
        <end position="82"/>
    </location>
</feature>
<gene>
    <name evidence="3" type="ORF">GCM10010102_38860</name>
</gene>
<dbReference type="PANTHER" id="PTHR35010">
    <property type="entry name" value="BLL4672 PROTEIN-RELATED"/>
    <property type="match status" value="1"/>
</dbReference>
<dbReference type="PROSITE" id="PS50943">
    <property type="entry name" value="HTH_CROC1"/>
    <property type="match status" value="1"/>
</dbReference>
<proteinExistence type="predicted"/>
<dbReference type="Gene3D" id="3.30.450.180">
    <property type="match status" value="1"/>
</dbReference>
<dbReference type="Proteomes" id="UP000655589">
    <property type="component" value="Unassembled WGS sequence"/>
</dbReference>